<reference evidence="2 3" key="1">
    <citation type="submission" date="2016-06" db="EMBL/GenBank/DDBJ databases">
        <title>Comparative genomics of the ectomycorrhizal sister species Rhizopogon vinicolor and Rhizopogon vesiculosus (Basidiomycota: Boletales) reveals a divergence of the mating type B locus.</title>
        <authorList>
            <consortium name="DOE Joint Genome Institute"/>
            <person name="Mujic A.B."/>
            <person name="Kuo A."/>
            <person name="Tritt A."/>
            <person name="Lipzen A."/>
            <person name="Chen C."/>
            <person name="Johnson J."/>
            <person name="Sharma A."/>
            <person name="Barry K."/>
            <person name="Grigoriev I.V."/>
            <person name="Spatafora J.W."/>
        </authorList>
    </citation>
    <scope>NUCLEOTIDE SEQUENCE [LARGE SCALE GENOMIC DNA]</scope>
    <source>
        <strain evidence="2 3">AM-OR11-026</strain>
    </source>
</reference>
<dbReference type="OrthoDB" id="5876637at2759"/>
<dbReference type="InParanoid" id="A0A1B7N4Y8"/>
<name>A0A1B7N4Y8_9AGAM</name>
<sequence length="252" mass="28424">MPHKRAKRAVREQERSLKGIDLPPKYSGHEDTVPKSVARILNAEKIRQEFREKKRKIDERGGDGHPLQKRRRQTSDMNGQNEETLKIQQGETIAHFNKRVESSMMPLIRTAMQQSSSQVRRVQKHEMDEGATKPAQGKTAINKDKASRTDVSNPSPTSTNTPRQQPRDTPKEFCIASSSAPRRLNDIAQEPPQFVKLPRGAKSGKDSSQAKVAGVLSMAQKAMMEEERENAIKRYRELKAKRLRHDVSAAGG</sequence>
<feature type="compositionally biased region" description="Polar residues" evidence="1">
    <location>
        <begin position="149"/>
        <end position="164"/>
    </location>
</feature>
<feature type="region of interest" description="Disordered" evidence="1">
    <location>
        <begin position="1"/>
        <end position="33"/>
    </location>
</feature>
<dbReference type="Proteomes" id="UP000092154">
    <property type="component" value="Unassembled WGS sequence"/>
</dbReference>
<accession>A0A1B7N4Y8</accession>
<keyword evidence="3" id="KW-1185">Reference proteome</keyword>
<feature type="compositionally biased region" description="Basic and acidic residues" evidence="1">
    <location>
        <begin position="51"/>
        <end position="63"/>
    </location>
</feature>
<gene>
    <name evidence="2" type="ORF">K503DRAFT_799268</name>
</gene>
<organism evidence="2 3">
    <name type="scientific">Rhizopogon vinicolor AM-OR11-026</name>
    <dbReference type="NCBI Taxonomy" id="1314800"/>
    <lineage>
        <taxon>Eukaryota</taxon>
        <taxon>Fungi</taxon>
        <taxon>Dikarya</taxon>
        <taxon>Basidiomycota</taxon>
        <taxon>Agaricomycotina</taxon>
        <taxon>Agaricomycetes</taxon>
        <taxon>Agaricomycetidae</taxon>
        <taxon>Boletales</taxon>
        <taxon>Suillineae</taxon>
        <taxon>Rhizopogonaceae</taxon>
        <taxon>Rhizopogon</taxon>
    </lineage>
</organism>
<evidence type="ECO:0000313" key="2">
    <source>
        <dbReference type="EMBL" id="OAX39908.1"/>
    </source>
</evidence>
<feature type="compositionally biased region" description="Basic and acidic residues" evidence="1">
    <location>
        <begin position="9"/>
        <end position="18"/>
    </location>
</feature>
<dbReference type="EMBL" id="KV448231">
    <property type="protein sequence ID" value="OAX39908.1"/>
    <property type="molecule type" value="Genomic_DNA"/>
</dbReference>
<dbReference type="STRING" id="1314800.A0A1B7N4Y8"/>
<protein>
    <submittedName>
        <fullName evidence="2">Uncharacterized protein</fullName>
    </submittedName>
</protein>
<evidence type="ECO:0000313" key="3">
    <source>
        <dbReference type="Proteomes" id="UP000092154"/>
    </source>
</evidence>
<proteinExistence type="predicted"/>
<feature type="compositionally biased region" description="Polar residues" evidence="1">
    <location>
        <begin position="75"/>
        <end position="91"/>
    </location>
</feature>
<evidence type="ECO:0000256" key="1">
    <source>
        <dbReference type="SAM" id="MobiDB-lite"/>
    </source>
</evidence>
<dbReference type="AlphaFoldDB" id="A0A1B7N4Y8"/>
<feature type="region of interest" description="Disordered" evidence="1">
    <location>
        <begin position="51"/>
        <end position="210"/>
    </location>
</feature>